<evidence type="ECO:0000256" key="1">
    <source>
        <dbReference type="PROSITE-ProRule" id="PRU00723"/>
    </source>
</evidence>
<feature type="compositionally biased region" description="Basic and acidic residues" evidence="2">
    <location>
        <begin position="794"/>
        <end position="809"/>
    </location>
</feature>
<name>A0A7M5X298_9CNID</name>
<protein>
    <recommendedName>
        <fullName evidence="3">C3H1-type domain-containing protein</fullName>
    </recommendedName>
</protein>
<dbReference type="RefSeq" id="XP_066918718.1">
    <property type="nucleotide sequence ID" value="XM_067062617.1"/>
</dbReference>
<feature type="compositionally biased region" description="Basic and acidic residues" evidence="2">
    <location>
        <begin position="940"/>
        <end position="953"/>
    </location>
</feature>
<feature type="compositionally biased region" description="Basic and acidic residues" evidence="2">
    <location>
        <begin position="339"/>
        <end position="356"/>
    </location>
</feature>
<dbReference type="GO" id="GO:0008270">
    <property type="term" value="F:zinc ion binding"/>
    <property type="evidence" value="ECO:0007669"/>
    <property type="project" value="UniProtKB-KW"/>
</dbReference>
<dbReference type="EnsemblMetazoa" id="CLYHEMT016636.1">
    <property type="protein sequence ID" value="CLYHEMP016636.1"/>
    <property type="gene ID" value="CLYHEMG016636"/>
</dbReference>
<feature type="region of interest" description="Disordered" evidence="2">
    <location>
        <begin position="648"/>
        <end position="867"/>
    </location>
</feature>
<feature type="compositionally biased region" description="Acidic residues" evidence="2">
    <location>
        <begin position="427"/>
        <end position="440"/>
    </location>
</feature>
<feature type="compositionally biased region" description="Basic and acidic residues" evidence="2">
    <location>
        <begin position="984"/>
        <end position="994"/>
    </location>
</feature>
<accession>A0A7M5X298</accession>
<sequence length="1037" mass="115939">MSLIGEDCHYFITSTCTRGNQCCFRHQPAAKTTEQSCPEWIQGKCLNPNCNLRHIAVDRTGHRNKLTPKVCFYDSQPTGCLNPLCKFVHTKKKAVEPVVIPNATPLAKPVLENPVAPVNPTPVVAKPVQPTLAAPTIVKQPVSQVVPKLIPPPAPLHTLQPAIRTPTLINGVLNMVPARGILGANPNQAPQILPPLATHHGLRQQIAGQPLVNRQPVIVGQPDNNNGLPKTGHFNEQVRLFKEMLSSKQKQNQNDIKPNAKNNRDYHGDSSDYDYDLEKEERERDRERRNKDKYRKKNKKERHGRHKKRSKDDLSKADQEVLYGDYKDVPLDRRHKKGSRESRHASSDSDVKVKSYEEILREKALRKMIEKKKKEKNFEDDFQDILEAEDSKSSNKKSSSDGEVVSKGSRNQDVDLESVVFDKEDALEVGVDEDEFDAEVDDKRHSKSRRSKTRKRSSEKENIEDSSLKSSAPSPTSQEVKTNMKRESGDEELDYNDDLPATEDGVLVIPDETTDLTFSVDVTDDLAQELNSEPEERSKHKKKPIKIVKKIPSVASRISKHTSNDTTRDRRQERSKNKRTIQVVDDESPDHKKEKNEPGKKTETKKVISLVGKKGTGKNDSASTEEKDAPEVVEVVKIKTFEEIMAEKRKRKLQKADVVVVSDSDSLESPDKKPFSDSSSKMKGLPSIATVSQPAPPPKTAAQLRREKLQLAKQEYEKRRKSQQLYQVKSSQAATTKPLDVRTASPVKTPITAPTSTETNAAKTIKLTRPTVTAPTKVANAPTTENASGVSVRSFEEIMKEKSLRKQREMQGQQNKVEAKPIQSFLRRRSLSNQRNQTQPGITTTVSNDSTKSTEKTVPATTAVIAETETAKETTTMVLPPVAKIIGRRRSSSPLQPGVEVTKVAPIKIKRKLSSSSSSDLAKSRTQTPPPQVVPTIPAKSDDVFDTLKDVRANNESSTNGASPIAEETEPLSQASMEDIQEALDEKQREREQEMLSDDEFDRLNDLLSDDDDDGDEDGDEVNDDDFMMELEQMIDS</sequence>
<keyword evidence="1" id="KW-0479">Metal-binding</keyword>
<dbReference type="GeneID" id="136806047"/>
<feature type="compositionally biased region" description="Basic residues" evidence="2">
    <location>
        <begin position="291"/>
        <end position="309"/>
    </location>
</feature>
<feature type="compositionally biased region" description="Basic and acidic residues" evidence="2">
    <location>
        <begin position="310"/>
        <end position="332"/>
    </location>
</feature>
<feature type="region of interest" description="Disordered" evidence="2">
    <location>
        <begin position="887"/>
        <end position="1026"/>
    </location>
</feature>
<organism evidence="4 5">
    <name type="scientific">Clytia hemisphaerica</name>
    <dbReference type="NCBI Taxonomy" id="252671"/>
    <lineage>
        <taxon>Eukaryota</taxon>
        <taxon>Metazoa</taxon>
        <taxon>Cnidaria</taxon>
        <taxon>Hydrozoa</taxon>
        <taxon>Hydroidolina</taxon>
        <taxon>Leptothecata</taxon>
        <taxon>Obeliida</taxon>
        <taxon>Clytiidae</taxon>
        <taxon>Clytia</taxon>
    </lineage>
</organism>
<dbReference type="InterPro" id="IPR041686">
    <property type="entry name" value="Znf-CCCH_3"/>
</dbReference>
<reference evidence="4" key="1">
    <citation type="submission" date="2021-01" db="UniProtKB">
        <authorList>
            <consortium name="EnsemblMetazoa"/>
        </authorList>
    </citation>
    <scope>IDENTIFICATION</scope>
</reference>
<feature type="region of interest" description="Disordered" evidence="2">
    <location>
        <begin position="246"/>
        <end position="356"/>
    </location>
</feature>
<dbReference type="SMART" id="SM00356">
    <property type="entry name" value="ZnF_C3H1"/>
    <property type="match status" value="3"/>
</dbReference>
<feature type="compositionally biased region" description="Basic residues" evidence="2">
    <location>
        <begin position="539"/>
        <end position="549"/>
    </location>
</feature>
<dbReference type="Pfam" id="PF15663">
    <property type="entry name" value="zf-CCCH_3"/>
    <property type="match status" value="1"/>
</dbReference>
<dbReference type="Proteomes" id="UP000594262">
    <property type="component" value="Unplaced"/>
</dbReference>
<feature type="compositionally biased region" description="Polar residues" evidence="2">
    <location>
        <begin position="723"/>
        <end position="735"/>
    </location>
</feature>
<keyword evidence="1" id="KW-0862">Zinc</keyword>
<dbReference type="InterPro" id="IPR000571">
    <property type="entry name" value="Znf_CCCH"/>
</dbReference>
<dbReference type="PANTHER" id="PTHR15725:SF14">
    <property type="entry name" value="ZINC FINGER CCCH DOMAIN-CONTAINING PROTEIN 11A"/>
    <property type="match status" value="1"/>
</dbReference>
<dbReference type="Gene3D" id="4.10.1000.10">
    <property type="entry name" value="Zinc finger, CCCH-type"/>
    <property type="match status" value="1"/>
</dbReference>
<feature type="compositionally biased region" description="Basic and acidic residues" evidence="2">
    <location>
        <begin position="704"/>
        <end position="718"/>
    </location>
</feature>
<feature type="zinc finger region" description="C3H1-type" evidence="1">
    <location>
        <begin position="7"/>
        <end position="29"/>
    </location>
</feature>
<feature type="compositionally biased region" description="Basic and acidic residues" evidence="2">
    <location>
        <begin position="589"/>
        <end position="606"/>
    </location>
</feature>
<feature type="compositionally biased region" description="Acidic residues" evidence="2">
    <location>
        <begin position="1008"/>
        <end position="1026"/>
    </location>
</feature>
<keyword evidence="5" id="KW-1185">Reference proteome</keyword>
<keyword evidence="1" id="KW-0863">Zinc-finger</keyword>
<proteinExistence type="predicted"/>
<feature type="compositionally biased region" description="Polar residues" evidence="2">
    <location>
        <begin position="752"/>
        <end position="762"/>
    </location>
</feature>
<feature type="compositionally biased region" description="Basic and acidic residues" evidence="2">
    <location>
        <begin position="279"/>
        <end position="290"/>
    </location>
</feature>
<feature type="compositionally biased region" description="Basic and acidic residues" evidence="2">
    <location>
        <begin position="562"/>
        <end position="575"/>
    </location>
</feature>
<dbReference type="AlphaFoldDB" id="A0A7M5X298"/>
<dbReference type="PROSITE" id="PS50103">
    <property type="entry name" value="ZF_C3H1"/>
    <property type="match status" value="1"/>
</dbReference>
<feature type="region of interest" description="Disordered" evidence="2">
    <location>
        <begin position="386"/>
        <end position="512"/>
    </location>
</feature>
<feature type="compositionally biased region" description="Polar residues" evidence="2">
    <location>
        <begin position="781"/>
        <end position="791"/>
    </location>
</feature>
<dbReference type="PANTHER" id="PTHR15725">
    <property type="entry name" value="ZN-FINGER, C-X8-C-X5-C-X3-H TYPE-CONTAINING"/>
    <property type="match status" value="1"/>
</dbReference>
<feature type="compositionally biased region" description="Polar residues" evidence="2">
    <location>
        <begin position="246"/>
        <end position="256"/>
    </location>
</feature>
<evidence type="ECO:0000313" key="4">
    <source>
        <dbReference type="EnsemblMetazoa" id="CLYHEMP016636.1"/>
    </source>
</evidence>
<evidence type="ECO:0000256" key="2">
    <source>
        <dbReference type="SAM" id="MobiDB-lite"/>
    </source>
</evidence>
<dbReference type="OrthoDB" id="5395350at2759"/>
<feature type="compositionally biased region" description="Basic residues" evidence="2">
    <location>
        <begin position="445"/>
        <end position="455"/>
    </location>
</feature>
<feature type="compositionally biased region" description="Basic and acidic residues" evidence="2">
    <location>
        <begin position="456"/>
        <end position="467"/>
    </location>
</feature>
<feature type="region of interest" description="Disordered" evidence="2">
    <location>
        <begin position="529"/>
        <end position="630"/>
    </location>
</feature>
<dbReference type="RefSeq" id="XP_066918720.1">
    <property type="nucleotide sequence ID" value="XM_067062619.1"/>
</dbReference>
<feature type="compositionally biased region" description="Low complexity" evidence="2">
    <location>
        <begin position="857"/>
        <end position="867"/>
    </location>
</feature>
<evidence type="ECO:0000259" key="3">
    <source>
        <dbReference type="PROSITE" id="PS50103"/>
    </source>
</evidence>
<feature type="compositionally biased region" description="Low complexity" evidence="2">
    <location>
        <begin position="468"/>
        <end position="477"/>
    </location>
</feature>
<feature type="compositionally biased region" description="Acidic residues" evidence="2">
    <location>
        <begin position="489"/>
        <end position="501"/>
    </location>
</feature>
<feature type="compositionally biased region" description="Polar residues" evidence="2">
    <location>
        <begin position="831"/>
        <end position="851"/>
    </location>
</feature>
<feature type="domain" description="C3H1-type" evidence="3">
    <location>
        <begin position="7"/>
        <end position="29"/>
    </location>
</feature>
<evidence type="ECO:0000313" key="5">
    <source>
        <dbReference type="Proteomes" id="UP000594262"/>
    </source>
</evidence>